<dbReference type="AlphaFoldDB" id="U5QN10"/>
<protein>
    <submittedName>
        <fullName evidence="1">Trifunctional transcriptional regulator/proline dehydrogenase/pyrroline-5-carboxylate dehydrogenase</fullName>
    </submittedName>
</protein>
<dbReference type="OrthoDB" id="495928at2"/>
<dbReference type="STRING" id="1183438.GKIL_4111"/>
<dbReference type="SUPFAM" id="SSF47598">
    <property type="entry name" value="Ribbon-helix-helix"/>
    <property type="match status" value="1"/>
</dbReference>
<name>U5QN10_GLOK1</name>
<organism evidence="1 2">
    <name type="scientific">Gloeobacter kilaueensis (strain ATCC BAA-2537 / CCAP 1431/1 / ULC 316 / JS1)</name>
    <dbReference type="NCBI Taxonomy" id="1183438"/>
    <lineage>
        <taxon>Bacteria</taxon>
        <taxon>Bacillati</taxon>
        <taxon>Cyanobacteriota</taxon>
        <taxon>Cyanophyceae</taxon>
        <taxon>Gloeobacterales</taxon>
        <taxon>Gloeobacteraceae</taxon>
        <taxon>Gloeobacter</taxon>
    </lineage>
</organism>
<dbReference type="Proteomes" id="UP000017396">
    <property type="component" value="Chromosome"/>
</dbReference>
<proteinExistence type="predicted"/>
<dbReference type="eggNOG" id="COG3905">
    <property type="taxonomic scope" value="Bacteria"/>
</dbReference>
<gene>
    <name evidence="1" type="primary">putA</name>
    <name evidence="1" type="ORF">GKIL_4111</name>
</gene>
<dbReference type="EMBL" id="CP003587">
    <property type="protein sequence ID" value="AGY60357.1"/>
    <property type="molecule type" value="Genomic_DNA"/>
</dbReference>
<dbReference type="InterPro" id="IPR010985">
    <property type="entry name" value="Ribbon_hlx_hlx"/>
</dbReference>
<dbReference type="Gene3D" id="1.10.1220.10">
    <property type="entry name" value="Met repressor-like"/>
    <property type="match status" value="1"/>
</dbReference>
<dbReference type="KEGG" id="glj:GKIL_4111"/>
<dbReference type="InterPro" id="IPR013321">
    <property type="entry name" value="Arc_rbn_hlx_hlx"/>
</dbReference>
<evidence type="ECO:0000313" key="1">
    <source>
        <dbReference type="EMBL" id="AGY60357.1"/>
    </source>
</evidence>
<dbReference type="HOGENOM" id="CLU_155311_3_1_3"/>
<reference evidence="1 2" key="1">
    <citation type="journal article" date="2013" name="PLoS ONE">
        <title>Cultivation and Complete Genome Sequencing of Gloeobacter kilaueensis sp. nov., from a Lava Cave in Kilauea Caldera, Hawai'i.</title>
        <authorList>
            <person name="Saw J.H."/>
            <person name="Schatz M."/>
            <person name="Brown M.V."/>
            <person name="Kunkel D.D."/>
            <person name="Foster J.S."/>
            <person name="Shick H."/>
            <person name="Christensen S."/>
            <person name="Hou S."/>
            <person name="Wan X."/>
            <person name="Donachie S.P."/>
        </authorList>
    </citation>
    <scope>NUCLEOTIDE SEQUENCE [LARGE SCALE GENOMIC DNA]</scope>
    <source>
        <strain evidence="2">JS</strain>
    </source>
</reference>
<dbReference type="RefSeq" id="WP_023175700.1">
    <property type="nucleotide sequence ID" value="NC_022600.1"/>
</dbReference>
<accession>U5QN10</accession>
<dbReference type="GO" id="GO:0006355">
    <property type="term" value="P:regulation of DNA-templated transcription"/>
    <property type="evidence" value="ECO:0007669"/>
    <property type="project" value="InterPro"/>
</dbReference>
<dbReference type="CDD" id="cd22233">
    <property type="entry name" value="RHH_CopAso-like"/>
    <property type="match status" value="1"/>
</dbReference>
<sequence>MSKIVNTGVKLDETLHNRLKQLGVLKARTPHWLMRTAIEEYVEREEAYEREKQEDVERWQRYQTLNHAIPHEQVSAWLGSIGTGNEQPCPK</sequence>
<evidence type="ECO:0000313" key="2">
    <source>
        <dbReference type="Proteomes" id="UP000017396"/>
    </source>
</evidence>
<keyword evidence="2" id="KW-1185">Reference proteome</keyword>